<gene>
    <name evidence="8" type="ORF">EUGRSUZ_E02956</name>
</gene>
<feature type="transmembrane region" description="Helical" evidence="6">
    <location>
        <begin position="132"/>
        <end position="164"/>
    </location>
</feature>
<comment type="subcellular location">
    <subcellularLocation>
        <location evidence="1 6">Endoplasmic reticulum membrane</location>
        <topology evidence="1 6">Multi-pass membrane protein</topology>
    </subcellularLocation>
</comment>
<evidence type="ECO:0000256" key="6">
    <source>
        <dbReference type="RuleBase" id="RU363132"/>
    </source>
</evidence>
<evidence type="ECO:0000256" key="5">
    <source>
        <dbReference type="ARBA" id="ARBA00023136"/>
    </source>
</evidence>
<feature type="transmembrane region" description="Helical" evidence="6">
    <location>
        <begin position="31"/>
        <end position="48"/>
    </location>
</feature>
<proteinExistence type="predicted"/>
<protein>
    <recommendedName>
        <fullName evidence="6">Reticulon-like protein</fullName>
    </recommendedName>
</protein>
<dbReference type="EMBL" id="KK198757">
    <property type="protein sequence ID" value="KCW74297.1"/>
    <property type="molecule type" value="Genomic_DNA"/>
</dbReference>
<evidence type="ECO:0000259" key="7">
    <source>
        <dbReference type="PROSITE" id="PS50845"/>
    </source>
</evidence>
<feature type="transmembrane region" description="Helical" evidence="6">
    <location>
        <begin position="55"/>
        <end position="74"/>
    </location>
</feature>
<dbReference type="InterPro" id="IPR003388">
    <property type="entry name" value="Reticulon"/>
</dbReference>
<dbReference type="OMA" id="WINHALV"/>
<keyword evidence="4 6" id="KW-1133">Transmembrane helix</keyword>
<dbReference type="OrthoDB" id="567788at2759"/>
<dbReference type="InterPro" id="IPR045064">
    <property type="entry name" value="Reticulon-like"/>
</dbReference>
<dbReference type="KEGG" id="egr:104445132"/>
<evidence type="ECO:0000256" key="4">
    <source>
        <dbReference type="ARBA" id="ARBA00022989"/>
    </source>
</evidence>
<dbReference type="Gramene" id="KCW74297">
    <property type="protein sequence ID" value="KCW74297"/>
    <property type="gene ID" value="EUGRSUZ_E02956"/>
</dbReference>
<keyword evidence="2 6" id="KW-0812">Transmembrane</keyword>
<accession>A0A059C7G6</accession>
<dbReference type="GO" id="GO:0009617">
    <property type="term" value="P:response to bacterium"/>
    <property type="evidence" value="ECO:0007669"/>
    <property type="project" value="InterPro"/>
</dbReference>
<evidence type="ECO:0000313" key="8">
    <source>
        <dbReference type="EMBL" id="KCW74297.1"/>
    </source>
</evidence>
<dbReference type="Gramene" id="KCW74296">
    <property type="protein sequence ID" value="KCW74296"/>
    <property type="gene ID" value="EUGRSUZ_E02956"/>
</dbReference>
<evidence type="ECO:0000256" key="1">
    <source>
        <dbReference type="ARBA" id="ARBA00004477"/>
    </source>
</evidence>
<evidence type="ECO:0000256" key="3">
    <source>
        <dbReference type="ARBA" id="ARBA00022824"/>
    </source>
</evidence>
<dbReference type="EMBL" id="KK198757">
    <property type="protein sequence ID" value="KCW74295.1"/>
    <property type="molecule type" value="Genomic_DNA"/>
</dbReference>
<name>A0A059C7G6_EUCGR</name>
<dbReference type="PANTHER" id="PTHR10994">
    <property type="entry name" value="RETICULON"/>
    <property type="match status" value="1"/>
</dbReference>
<evidence type="ECO:0000256" key="2">
    <source>
        <dbReference type="ARBA" id="ARBA00022692"/>
    </source>
</evidence>
<dbReference type="PANTHER" id="PTHR10994:SF154">
    <property type="entry name" value="RETICULON-LIKE PROTEIN B11"/>
    <property type="match status" value="1"/>
</dbReference>
<dbReference type="Pfam" id="PF02453">
    <property type="entry name" value="Reticulon"/>
    <property type="match status" value="1"/>
</dbReference>
<dbReference type="GO" id="GO:0005789">
    <property type="term" value="C:endoplasmic reticulum membrane"/>
    <property type="evidence" value="ECO:0007669"/>
    <property type="project" value="UniProtKB-SubCell"/>
</dbReference>
<feature type="domain" description="Reticulon" evidence="7">
    <location>
        <begin position="22"/>
        <end position="208"/>
    </location>
</feature>
<dbReference type="FunCoup" id="A0A059C7G6">
    <property type="interactions" value="1034"/>
</dbReference>
<keyword evidence="5 6" id="KW-0472">Membrane</keyword>
<dbReference type="Gramene" id="KCW74295">
    <property type="protein sequence ID" value="KCW74295"/>
    <property type="gene ID" value="EUGRSUZ_E02956"/>
</dbReference>
<dbReference type="PROSITE" id="PS50845">
    <property type="entry name" value="RETICULON"/>
    <property type="match status" value="1"/>
</dbReference>
<reference evidence="8" key="1">
    <citation type="submission" date="2013-07" db="EMBL/GenBank/DDBJ databases">
        <title>The genome of Eucalyptus grandis.</title>
        <authorList>
            <person name="Schmutz J."/>
            <person name="Hayes R."/>
            <person name="Myburg A."/>
            <person name="Tuskan G."/>
            <person name="Grattapaglia D."/>
            <person name="Rokhsar D.S."/>
        </authorList>
    </citation>
    <scope>NUCLEOTIDE SEQUENCE</scope>
    <source>
        <tissue evidence="8">Leaf extractions</tissue>
    </source>
</reference>
<organism evidence="8">
    <name type="scientific">Eucalyptus grandis</name>
    <name type="common">Flooded gum</name>
    <dbReference type="NCBI Taxonomy" id="71139"/>
    <lineage>
        <taxon>Eukaryota</taxon>
        <taxon>Viridiplantae</taxon>
        <taxon>Streptophyta</taxon>
        <taxon>Embryophyta</taxon>
        <taxon>Tracheophyta</taxon>
        <taxon>Spermatophyta</taxon>
        <taxon>Magnoliopsida</taxon>
        <taxon>eudicotyledons</taxon>
        <taxon>Gunneridae</taxon>
        <taxon>Pentapetalae</taxon>
        <taxon>rosids</taxon>
        <taxon>malvids</taxon>
        <taxon>Myrtales</taxon>
        <taxon>Myrtaceae</taxon>
        <taxon>Myrtoideae</taxon>
        <taxon>Eucalypteae</taxon>
        <taxon>Eucalyptus</taxon>
    </lineage>
</organism>
<sequence>MGAPTPPPHRVDVHRALGGGSVADLLLWRRWVAGVALLLSSTAMWVLFERAGYNLLSFAANTLFLLVLILFLWAKSAALLNRPLPPLPDLEVSENSVAKAADVMVDWINRGLSIGREITVNRNLKLFFQVAFGLWAISYIGGLFNFLTLVYIGIVLAFSVPFVYDKYQDHINDKLCVTHSVLQKQYKRFDEHILKKIPVPSNKEKKIE</sequence>
<dbReference type="eggNOG" id="KOG1792">
    <property type="taxonomic scope" value="Eukaryota"/>
</dbReference>
<dbReference type="EMBL" id="KK198757">
    <property type="protein sequence ID" value="KCW74296.1"/>
    <property type="molecule type" value="Genomic_DNA"/>
</dbReference>
<keyword evidence="3 6" id="KW-0256">Endoplasmic reticulum</keyword>
<dbReference type="AlphaFoldDB" id="A0A059C7G6"/>